<dbReference type="GO" id="GO:0005930">
    <property type="term" value="C:axoneme"/>
    <property type="evidence" value="ECO:0007669"/>
    <property type="project" value="UniProtKB-SubCell"/>
</dbReference>
<gene>
    <name evidence="11" type="ORF">C2E21_6753</name>
</gene>
<evidence type="ECO:0000313" key="11">
    <source>
        <dbReference type="EMBL" id="PRW44351.1"/>
    </source>
</evidence>
<keyword evidence="3" id="KW-0732">Signal</keyword>
<dbReference type="Pfam" id="PF16656">
    <property type="entry name" value="Pur_ac_phosph_N"/>
    <property type="match status" value="1"/>
</dbReference>
<accession>A0A2P6TJU2</accession>
<reference evidence="11 12" key="1">
    <citation type="journal article" date="2018" name="Plant J.">
        <title>Genome sequences of Chlorella sorokiniana UTEX 1602 and Micractinium conductrix SAG 241.80: implications to maltose excretion by a green alga.</title>
        <authorList>
            <person name="Arriola M.B."/>
            <person name="Velmurugan N."/>
            <person name="Zhang Y."/>
            <person name="Plunkett M.H."/>
            <person name="Hondzo H."/>
            <person name="Barney B.M."/>
        </authorList>
    </citation>
    <scope>NUCLEOTIDE SEQUENCE [LARGE SCALE GENOMIC DNA]</scope>
    <source>
        <strain evidence="12">UTEX 1602</strain>
    </source>
</reference>
<dbReference type="Pfam" id="PF00149">
    <property type="entry name" value="Metallophos"/>
    <property type="match status" value="1"/>
</dbReference>
<comment type="subcellular location">
    <subcellularLocation>
        <location evidence="1">Cytoplasm</location>
        <location evidence="1">Cytoskeleton</location>
        <location evidence="1">Cilium axoneme</location>
    </subcellularLocation>
</comment>
<dbReference type="PANTHER" id="PTHR22953">
    <property type="entry name" value="ACID PHOSPHATASE RELATED"/>
    <property type="match status" value="1"/>
</dbReference>
<comment type="caution">
    <text evidence="11">The sequence shown here is derived from an EMBL/GenBank/DDBJ whole genome shotgun (WGS) entry which is preliminary data.</text>
</comment>
<dbReference type="CDD" id="cd00839">
    <property type="entry name" value="MPP_PAPs"/>
    <property type="match status" value="1"/>
</dbReference>
<dbReference type="EC" id="3.1.3.2" evidence="6"/>
<dbReference type="STRING" id="3076.A0A2P6TJU2"/>
<evidence type="ECO:0000256" key="7">
    <source>
        <dbReference type="SAM" id="MobiDB-lite"/>
    </source>
</evidence>
<evidence type="ECO:0000256" key="2">
    <source>
        <dbReference type="ARBA" id="ARBA00008723"/>
    </source>
</evidence>
<evidence type="ECO:0000256" key="3">
    <source>
        <dbReference type="ARBA" id="ARBA00022729"/>
    </source>
</evidence>
<sequence length="1160" mass="126333">MQRPEGAGPSRPSPWAEPPAFLVDLLVEQLVRSELRGHTVASLRLVSSRWRTAASAAVRALAARCNNYPSLACNVGSMFPHLKVLQLHEGGLLDAAADLGGTLQSLHLLGSHNTREDHPVPTYPPTALAALAQLTGLVDFELEASWDTCCRAAGHLAGLERLRSLTLSPMAVSYGEEWTFRNKSVVLLEHCSQLSGLHRLACAAHNAQQQHVAALTALQHLSALQLTGLPNELLPALAQLGSRLRSLSLVNEADIRYCGDGMVNWDAGSEGCTCTALPASTFSQLQRLEVAWDVLLAILLLQPNAAAIPAGTLATLTSLTLDMSIVGLDDVEEDDELPAMERRMELLPRWLFSTPTRLQHLRLFGASTFGGWPSQLLEPVSRLRALEAVSFENMHVDGAVVSSLARLPRLRELEVGAEEGAGSPWEAPLRACTGLTRLALVVRDSPMRVATEMAQLKHLRRLKLDGNGNIMTRIALEHILDKLPALELLQTEWDPSRSRDGMYWCYPTRRLLHSQFWDRCGPHWLHRYDPANFSAAAALADVAALLEELLVETVGEQGQVSVAWNLPASQSQSPDMPLNEPPLVRTVTGFQPEGIHLTQWTSDQMLVSWQTGEPLMGSTADAPKPYDPKTVKSVVRWGTRSGNYTQQTEGDDSLVYTYVYPQNLTLNQRPAGEVYHSPILHHVLLDLKGLEPGTTVFYNVGDEAHGWSEELSFTTLRRGFPMRLGMVGDMGQTANSSATLNKLKASDPDVVVIVGDFSYADDHQPGQLSGNESMTGGNYVSEQLRWDSWARMTQPVLGTKPLISCRGNHEIEVLLSMDNTTMMAAAARYPYPQDPAKIDTAANVGIFYLEQFGTNTVNSSGRGQFINESDFAPASGFYSLDLPGVAHIVSLNSYLPWGKASAQYKWLLQDLAKVDREQTPWLILVWHTAAYHSYKGHFKEADTFMSVYEDVLYEHGVDLVYAGHVHAYERTAGGVYKYQKDVCGPQYTLIGDGGNVEGLYKTFIDTQPQADFCAEPSLYQLPSYQPIPYEKPVITLQDGQFCPSSQPAYSAYREPTFGHGVLELVNATHARWAWQRTIDVGDGQGAVDEVWLAKPPAGSCKTGRSAAATDGASAAGPAPGASAPAAAPASWPGSGASDSGHGMLLLLLLGALAVAAALLQ</sequence>
<dbReference type="InterPro" id="IPR025733">
    <property type="entry name" value="PAPs_C"/>
</dbReference>
<dbReference type="SUPFAM" id="SSF49363">
    <property type="entry name" value="Purple acid phosphatase, N-terminal domain"/>
    <property type="match status" value="1"/>
</dbReference>
<proteinExistence type="inferred from homology"/>
<dbReference type="SUPFAM" id="SSF52047">
    <property type="entry name" value="RNI-like"/>
    <property type="match status" value="1"/>
</dbReference>
<dbReference type="InterPro" id="IPR032675">
    <property type="entry name" value="LRR_dom_sf"/>
</dbReference>
<feature type="domain" description="Purple acid phosphatase C-terminal" evidence="9">
    <location>
        <begin position="1043"/>
        <end position="1081"/>
    </location>
</feature>
<dbReference type="Gene3D" id="2.60.40.380">
    <property type="entry name" value="Purple acid phosphatase-like, N-terminal"/>
    <property type="match status" value="1"/>
</dbReference>
<dbReference type="AlphaFoldDB" id="A0A2P6TJU2"/>
<evidence type="ECO:0000256" key="6">
    <source>
        <dbReference type="RuleBase" id="RU361203"/>
    </source>
</evidence>
<dbReference type="InterPro" id="IPR029052">
    <property type="entry name" value="Metallo-depent_PP-like"/>
</dbReference>
<dbReference type="GO" id="GO:0046872">
    <property type="term" value="F:metal ion binding"/>
    <property type="evidence" value="ECO:0007669"/>
    <property type="project" value="InterPro"/>
</dbReference>
<dbReference type="InterPro" id="IPR008963">
    <property type="entry name" value="Purple_acid_Pase-like_N"/>
</dbReference>
<dbReference type="EMBL" id="LHPG02000013">
    <property type="protein sequence ID" value="PRW44351.1"/>
    <property type="molecule type" value="Genomic_DNA"/>
</dbReference>
<protein>
    <recommendedName>
        <fullName evidence="6">Purple acid phosphatase</fullName>
        <ecNumber evidence="6">3.1.3.2</ecNumber>
    </recommendedName>
</protein>
<evidence type="ECO:0000259" key="8">
    <source>
        <dbReference type="Pfam" id="PF00149"/>
    </source>
</evidence>
<dbReference type="InterPro" id="IPR004843">
    <property type="entry name" value="Calcineurin-like_PHP"/>
</dbReference>
<feature type="compositionally biased region" description="Low complexity" evidence="7">
    <location>
        <begin position="1105"/>
        <end position="1134"/>
    </location>
</feature>
<organism evidence="11 12">
    <name type="scientific">Chlorella sorokiniana</name>
    <name type="common">Freshwater green alga</name>
    <dbReference type="NCBI Taxonomy" id="3076"/>
    <lineage>
        <taxon>Eukaryota</taxon>
        <taxon>Viridiplantae</taxon>
        <taxon>Chlorophyta</taxon>
        <taxon>core chlorophytes</taxon>
        <taxon>Trebouxiophyceae</taxon>
        <taxon>Chlorellales</taxon>
        <taxon>Chlorellaceae</taxon>
        <taxon>Chlorella clade</taxon>
        <taxon>Chlorella</taxon>
    </lineage>
</organism>
<evidence type="ECO:0000256" key="4">
    <source>
        <dbReference type="ARBA" id="ARBA00022801"/>
    </source>
</evidence>
<evidence type="ECO:0000256" key="1">
    <source>
        <dbReference type="ARBA" id="ARBA00004430"/>
    </source>
</evidence>
<feature type="domain" description="Calcineurin-like phosphoesterase" evidence="8">
    <location>
        <begin position="722"/>
        <end position="968"/>
    </location>
</feature>
<feature type="region of interest" description="Disordered" evidence="7">
    <location>
        <begin position="1097"/>
        <end position="1134"/>
    </location>
</feature>
<keyword evidence="4 6" id="KW-0378">Hydrolase</keyword>
<dbReference type="OrthoDB" id="407721at2759"/>
<dbReference type="InterPro" id="IPR015914">
    <property type="entry name" value="PAPs_N"/>
</dbReference>
<dbReference type="InterPro" id="IPR039331">
    <property type="entry name" value="PAPs-like"/>
</dbReference>
<comment type="catalytic activity">
    <reaction evidence="6">
        <text>a phosphate monoester + H2O = an alcohol + phosphate</text>
        <dbReference type="Rhea" id="RHEA:15017"/>
        <dbReference type="ChEBI" id="CHEBI:15377"/>
        <dbReference type="ChEBI" id="CHEBI:30879"/>
        <dbReference type="ChEBI" id="CHEBI:43474"/>
        <dbReference type="ChEBI" id="CHEBI:67140"/>
        <dbReference type="EC" id="3.1.3.2"/>
    </reaction>
</comment>
<dbReference type="GO" id="GO:0003993">
    <property type="term" value="F:acid phosphatase activity"/>
    <property type="evidence" value="ECO:0007669"/>
    <property type="project" value="UniProtKB-EC"/>
</dbReference>
<dbReference type="SUPFAM" id="SSF56300">
    <property type="entry name" value="Metallo-dependent phosphatases"/>
    <property type="match status" value="1"/>
</dbReference>
<dbReference type="PANTHER" id="PTHR22953:SF153">
    <property type="entry name" value="PURPLE ACID PHOSPHATASE"/>
    <property type="match status" value="1"/>
</dbReference>
<evidence type="ECO:0000259" key="9">
    <source>
        <dbReference type="Pfam" id="PF14008"/>
    </source>
</evidence>
<dbReference type="Proteomes" id="UP000239899">
    <property type="component" value="Unassembled WGS sequence"/>
</dbReference>
<feature type="domain" description="Purple acid phosphatase N-terminal" evidence="10">
    <location>
        <begin position="592"/>
        <end position="715"/>
    </location>
</feature>
<dbReference type="Gene3D" id="3.80.10.10">
    <property type="entry name" value="Ribonuclease Inhibitor"/>
    <property type="match status" value="1"/>
</dbReference>
<dbReference type="Gene3D" id="3.60.21.10">
    <property type="match status" value="2"/>
</dbReference>
<keyword evidence="5" id="KW-0325">Glycoprotein</keyword>
<evidence type="ECO:0000256" key="5">
    <source>
        <dbReference type="ARBA" id="ARBA00023180"/>
    </source>
</evidence>
<evidence type="ECO:0000313" key="12">
    <source>
        <dbReference type="Proteomes" id="UP000239899"/>
    </source>
</evidence>
<evidence type="ECO:0000259" key="10">
    <source>
        <dbReference type="Pfam" id="PF16656"/>
    </source>
</evidence>
<keyword evidence="12" id="KW-1185">Reference proteome</keyword>
<dbReference type="InterPro" id="IPR041792">
    <property type="entry name" value="MPP_PAP"/>
</dbReference>
<dbReference type="Pfam" id="PF14008">
    <property type="entry name" value="Metallophos_C"/>
    <property type="match status" value="1"/>
</dbReference>
<comment type="similarity">
    <text evidence="2 6">Belongs to the metallophosphoesterase superfamily. Purple acid phosphatase family.</text>
</comment>
<name>A0A2P6TJU2_CHLSO</name>